<feature type="domain" description="Pilus assembly protein E-set like" evidence="5">
    <location>
        <begin position="276"/>
        <end position="341"/>
    </location>
</feature>
<gene>
    <name evidence="6" type="ORF">D5R55_19295</name>
</gene>
<dbReference type="EMBL" id="CP034546">
    <property type="protein sequence ID" value="AZQ53133.1"/>
    <property type="molecule type" value="Genomic_DNA"/>
</dbReference>
<dbReference type="AlphaFoldDB" id="A0A3Q9FAU1"/>
<dbReference type="InterPro" id="IPR032636">
    <property type="entry name" value="Pilus_assem_E-set-like_dom"/>
</dbReference>
<evidence type="ECO:0000259" key="5">
    <source>
        <dbReference type="Pfam" id="PF16967"/>
    </source>
</evidence>
<evidence type="ECO:0000256" key="3">
    <source>
        <dbReference type="SAM" id="SignalP"/>
    </source>
</evidence>
<accession>A0A3Q9FAU1</accession>
<feature type="chain" id="PRO_5018624921" evidence="3">
    <location>
        <begin position="26"/>
        <end position="836"/>
    </location>
</feature>
<evidence type="ECO:0000313" key="7">
    <source>
        <dbReference type="Proteomes" id="UP000277191"/>
    </source>
</evidence>
<protein>
    <submittedName>
        <fullName evidence="6">Pilus assembly protein PapC</fullName>
    </submittedName>
</protein>
<sequence length="836" mass="90381">MPKMSKISVAIFLAIGALCQQGAFARAEVAGSGADLFEQAEQLPADFLEQLFDSPLIVRIDFDGHSAGEGTITLSRDGKVQLVALSNEQHGGIDQGDRALIEKFLREPRALGACETNCDGVLALHYNLQDSVLSIVTRRAEQDGEQKKYHPLPASGSTGLITYNYLNLTGGQGREIGGRYAFDAIGSVGNWSITSGLQATQNRGMRRASEIEYSVPRLYAQREFEGKFARAGFFTPDLATGIRPPRMPGGGAATTLGVMFGTSEAREVEGARPSLYPVYVTANRQGMVEIYRNGALIHSQSVQPGLQVVDTRPLPSGIYEVEIRLVEDGQVASTQNELIYKPAAWSDPAQRWKYAFFAGQERNLIGEDRSHAFTAGGAINYLAHPRVVLGASAQHVADANVFGASLDWQFTDRARTYWNVYHSSKHGVGGDVQILMPYRDGSVSLSHSQRWQRNDRRQRNARASVRSGKVHDSAITWSHRFTPQTSIMSRASYASGATSGLGVDLSVSHRHSLFGNDLTWRLSGFDRPTGTLARTRNRGVDLGLSIALGKQKRSYNVNLGTRSGSDGKRDQYASLGVRQELDTGFFKSVGANGTVDRYGLSMGATTQFEHSVARGDAFLQRSSKEGGIAGGMNLFSTVGTNGKSAAVSGKSNAFNGESAVIVDLASDFEGVKVRAQDTAGGSIELRPGRNLVPVSAYRAGRLQYFFDRSQAPAATLQPSTTHYHLNKGGVGYEKVHVMKTMTVIGRLVDHAGNPVRAAHLSSPAGRSVTEADGFFALEVSHAKPVVKVEKGGKPLCTLHLKPQDHQMEGDSLIVGELQCEQEQTNADSAENHDEQG</sequence>
<dbReference type="InterPro" id="IPR031917">
    <property type="entry name" value="Pilus_assem_C"/>
</dbReference>
<name>A0A3Q9FAU1_9BURK</name>
<reference evidence="6 7" key="1">
    <citation type="submission" date="2018-12" db="EMBL/GenBank/DDBJ databases">
        <title>Cadmium resistance mechanism in endophytic bacteria Burkholderia cenocepacia YG-3.</title>
        <authorList>
            <person name="Zhang X."/>
            <person name="Wang X."/>
            <person name="Zhu Y."/>
        </authorList>
    </citation>
    <scope>NUCLEOTIDE SEQUENCE [LARGE SCALE GENOMIC DNA]</scope>
    <source>
        <strain evidence="6 7">YG-3</strain>
    </source>
</reference>
<feature type="region of interest" description="Disordered" evidence="2">
    <location>
        <begin position="446"/>
        <end position="465"/>
    </location>
</feature>
<dbReference type="Pfam" id="PF16967">
    <property type="entry name" value="TcfC"/>
    <property type="match status" value="1"/>
</dbReference>
<dbReference type="Proteomes" id="UP000277191">
    <property type="component" value="Chromosome 2"/>
</dbReference>
<evidence type="ECO:0000313" key="6">
    <source>
        <dbReference type="EMBL" id="AZQ53133.1"/>
    </source>
</evidence>
<dbReference type="Pfam" id="PF15976">
    <property type="entry name" value="CooC_C"/>
    <property type="match status" value="1"/>
</dbReference>
<feature type="signal peptide" evidence="3">
    <location>
        <begin position="1"/>
        <end position="25"/>
    </location>
</feature>
<organism evidence="6 7">
    <name type="scientific">Burkholderia cenocepacia</name>
    <dbReference type="NCBI Taxonomy" id="95486"/>
    <lineage>
        <taxon>Bacteria</taxon>
        <taxon>Pseudomonadati</taxon>
        <taxon>Pseudomonadota</taxon>
        <taxon>Betaproteobacteria</taxon>
        <taxon>Burkholderiales</taxon>
        <taxon>Burkholderiaceae</taxon>
        <taxon>Burkholderia</taxon>
        <taxon>Burkholderia cepacia complex</taxon>
    </lineage>
</organism>
<proteinExistence type="predicted"/>
<feature type="domain" description="Pilus assembly protein C-terminal" evidence="4">
    <location>
        <begin position="725"/>
        <end position="819"/>
    </location>
</feature>
<keyword evidence="1 3" id="KW-0732">Signal</keyword>
<evidence type="ECO:0000259" key="4">
    <source>
        <dbReference type="Pfam" id="PF15976"/>
    </source>
</evidence>
<evidence type="ECO:0000256" key="1">
    <source>
        <dbReference type="ARBA" id="ARBA00022729"/>
    </source>
</evidence>
<evidence type="ECO:0000256" key="2">
    <source>
        <dbReference type="SAM" id="MobiDB-lite"/>
    </source>
</evidence>